<organism evidence="1 2">
    <name type="scientific">Sphingomonas sanxanigenens</name>
    <dbReference type="NCBI Taxonomy" id="397260"/>
    <lineage>
        <taxon>Bacteria</taxon>
        <taxon>Pseudomonadati</taxon>
        <taxon>Pseudomonadota</taxon>
        <taxon>Alphaproteobacteria</taxon>
        <taxon>Sphingomonadales</taxon>
        <taxon>Sphingomonadaceae</taxon>
        <taxon>Sphingomonas</taxon>
    </lineage>
</organism>
<evidence type="ECO:0000313" key="2">
    <source>
        <dbReference type="Proteomes" id="UP000249066"/>
    </source>
</evidence>
<proteinExistence type="predicted"/>
<reference evidence="1 2" key="1">
    <citation type="submission" date="2017-08" db="EMBL/GenBank/DDBJ databases">
        <title>Infants hospitalized years apart are colonized by the same room-sourced microbial strains.</title>
        <authorList>
            <person name="Brooks B."/>
            <person name="Olm M.R."/>
            <person name="Firek B.A."/>
            <person name="Baker R."/>
            <person name="Thomas B.C."/>
            <person name="Morowitz M.J."/>
            <person name="Banfield J.F."/>
        </authorList>
    </citation>
    <scope>NUCLEOTIDE SEQUENCE [LARGE SCALE GENOMIC DNA]</scope>
    <source>
        <strain evidence="1">S2_018_000_R2_101</strain>
    </source>
</reference>
<dbReference type="AlphaFoldDB" id="A0A2W5C7V1"/>
<accession>A0A2W5C7V1</accession>
<evidence type="ECO:0000313" key="1">
    <source>
        <dbReference type="EMBL" id="PZO90378.1"/>
    </source>
</evidence>
<dbReference type="Proteomes" id="UP000249066">
    <property type="component" value="Unassembled WGS sequence"/>
</dbReference>
<protein>
    <submittedName>
        <fullName evidence="1">Uncharacterized protein</fullName>
    </submittedName>
</protein>
<comment type="caution">
    <text evidence="1">The sequence shown here is derived from an EMBL/GenBank/DDBJ whole genome shotgun (WGS) entry which is preliminary data.</text>
</comment>
<gene>
    <name evidence="1" type="ORF">DI623_06915</name>
</gene>
<name>A0A2W5C7V1_9SPHN</name>
<dbReference type="EMBL" id="QFNN01000029">
    <property type="protein sequence ID" value="PZO90378.1"/>
    <property type="molecule type" value="Genomic_DNA"/>
</dbReference>
<sequence length="62" mass="7071">MKTYFQHPDEQARYVERHLLGGMPDGLDGVEDFWKQRRDSLQKLIEARLGVSTALALEASVP</sequence>